<feature type="domain" description="Histidine kinase" evidence="13">
    <location>
        <begin position="142"/>
        <end position="355"/>
    </location>
</feature>
<dbReference type="SUPFAM" id="SSF158472">
    <property type="entry name" value="HAMP domain-like"/>
    <property type="match status" value="1"/>
</dbReference>
<dbReference type="PROSITE" id="PS50885">
    <property type="entry name" value="HAMP"/>
    <property type="match status" value="1"/>
</dbReference>
<feature type="transmembrane region" description="Helical" evidence="12">
    <location>
        <begin position="59"/>
        <end position="80"/>
    </location>
</feature>
<dbReference type="SMART" id="SM00387">
    <property type="entry name" value="HATPase_c"/>
    <property type="match status" value="1"/>
</dbReference>
<dbReference type="InterPro" id="IPR050736">
    <property type="entry name" value="Sensor_HK_Regulatory"/>
</dbReference>
<feature type="transmembrane region" description="Helical" evidence="12">
    <location>
        <begin position="12"/>
        <end position="39"/>
    </location>
</feature>
<dbReference type="InterPro" id="IPR005467">
    <property type="entry name" value="His_kinase_dom"/>
</dbReference>
<evidence type="ECO:0000259" key="13">
    <source>
        <dbReference type="PROSITE" id="PS50109"/>
    </source>
</evidence>
<dbReference type="Gene3D" id="6.10.340.10">
    <property type="match status" value="1"/>
</dbReference>
<dbReference type="PRINTS" id="PR00344">
    <property type="entry name" value="BCTRLSENSOR"/>
</dbReference>
<evidence type="ECO:0000256" key="3">
    <source>
        <dbReference type="ARBA" id="ARBA00012438"/>
    </source>
</evidence>
<keyword evidence="8 15" id="KW-0418">Kinase</keyword>
<keyword evidence="7" id="KW-0547">Nucleotide-binding</keyword>
<dbReference type="SMART" id="SM00304">
    <property type="entry name" value="HAMP"/>
    <property type="match status" value="1"/>
</dbReference>
<evidence type="ECO:0000256" key="5">
    <source>
        <dbReference type="ARBA" id="ARBA00022553"/>
    </source>
</evidence>
<gene>
    <name evidence="15" type="ORF">QPK24_12450</name>
</gene>
<dbReference type="InterPro" id="IPR004358">
    <property type="entry name" value="Sig_transdc_His_kin-like_C"/>
</dbReference>
<evidence type="ECO:0000313" key="16">
    <source>
        <dbReference type="Proteomes" id="UP001236415"/>
    </source>
</evidence>
<dbReference type="Pfam" id="PF00512">
    <property type="entry name" value="HisKA"/>
    <property type="match status" value="1"/>
</dbReference>
<dbReference type="Gene3D" id="1.10.287.130">
    <property type="match status" value="1"/>
</dbReference>
<keyword evidence="11 12" id="KW-0472">Membrane</keyword>
<dbReference type="PROSITE" id="PS50109">
    <property type="entry name" value="HIS_KIN"/>
    <property type="match status" value="1"/>
</dbReference>
<proteinExistence type="predicted"/>
<dbReference type="PANTHER" id="PTHR43711:SF26">
    <property type="entry name" value="SENSOR HISTIDINE KINASE RCSC"/>
    <property type="match status" value="1"/>
</dbReference>
<evidence type="ECO:0000313" key="15">
    <source>
        <dbReference type="EMBL" id="WIV17265.1"/>
    </source>
</evidence>
<dbReference type="InterPro" id="IPR003594">
    <property type="entry name" value="HATPase_dom"/>
</dbReference>
<evidence type="ECO:0000256" key="2">
    <source>
        <dbReference type="ARBA" id="ARBA00004651"/>
    </source>
</evidence>
<keyword evidence="12" id="KW-1133">Transmembrane helix</keyword>
<evidence type="ECO:0000259" key="14">
    <source>
        <dbReference type="PROSITE" id="PS50885"/>
    </source>
</evidence>
<feature type="domain" description="HAMP" evidence="14">
    <location>
        <begin position="82"/>
        <end position="134"/>
    </location>
</feature>
<reference evidence="15 16" key="1">
    <citation type="submission" date="2023-06" db="EMBL/GenBank/DDBJ databases">
        <title>Paenibacillus polygonum sp. nov., an endophytic bacterium, isolated from Polygonum lapathifolium L. in Nanji Wetland National Nature Reserve, South of Poyang Lake, Jiangxi Province, China.</title>
        <authorList>
            <person name="Yu Z."/>
        </authorList>
    </citation>
    <scope>NUCLEOTIDE SEQUENCE [LARGE SCALE GENOMIC DNA]</scope>
    <source>
        <strain evidence="15 16">C31</strain>
    </source>
</reference>
<dbReference type="Gene3D" id="3.30.565.10">
    <property type="entry name" value="Histidine kinase-like ATPase, C-terminal domain"/>
    <property type="match status" value="1"/>
</dbReference>
<dbReference type="RefSeq" id="WP_285741475.1">
    <property type="nucleotide sequence ID" value="NZ_CP127162.1"/>
</dbReference>
<dbReference type="GO" id="GO:0016301">
    <property type="term" value="F:kinase activity"/>
    <property type="evidence" value="ECO:0007669"/>
    <property type="project" value="UniProtKB-KW"/>
</dbReference>
<evidence type="ECO:0000256" key="8">
    <source>
        <dbReference type="ARBA" id="ARBA00022777"/>
    </source>
</evidence>
<evidence type="ECO:0000256" key="1">
    <source>
        <dbReference type="ARBA" id="ARBA00000085"/>
    </source>
</evidence>
<dbReference type="EC" id="2.7.13.3" evidence="3"/>
<dbReference type="InterPro" id="IPR036097">
    <property type="entry name" value="HisK_dim/P_sf"/>
</dbReference>
<dbReference type="InterPro" id="IPR003661">
    <property type="entry name" value="HisK_dim/P_dom"/>
</dbReference>
<evidence type="ECO:0000256" key="10">
    <source>
        <dbReference type="ARBA" id="ARBA00023012"/>
    </source>
</evidence>
<evidence type="ECO:0000256" key="7">
    <source>
        <dbReference type="ARBA" id="ARBA00022741"/>
    </source>
</evidence>
<keyword evidence="16" id="KW-1185">Reference proteome</keyword>
<name>A0ABY8WWE2_9BACL</name>
<organism evidence="15 16">
    <name type="scientific">Paenibacillus polygoni</name>
    <dbReference type="NCBI Taxonomy" id="3050112"/>
    <lineage>
        <taxon>Bacteria</taxon>
        <taxon>Bacillati</taxon>
        <taxon>Bacillota</taxon>
        <taxon>Bacilli</taxon>
        <taxon>Bacillales</taxon>
        <taxon>Paenibacillaceae</taxon>
        <taxon>Paenibacillus</taxon>
    </lineage>
</organism>
<dbReference type="SUPFAM" id="SSF47384">
    <property type="entry name" value="Homodimeric domain of signal transducing histidine kinase"/>
    <property type="match status" value="1"/>
</dbReference>
<accession>A0ABY8WWE2</accession>
<keyword evidence="5" id="KW-0597">Phosphoprotein</keyword>
<dbReference type="Pfam" id="PF00672">
    <property type="entry name" value="HAMP"/>
    <property type="match status" value="1"/>
</dbReference>
<evidence type="ECO:0000256" key="4">
    <source>
        <dbReference type="ARBA" id="ARBA00022475"/>
    </source>
</evidence>
<dbReference type="SUPFAM" id="SSF55874">
    <property type="entry name" value="ATPase domain of HSP90 chaperone/DNA topoisomerase II/histidine kinase"/>
    <property type="match status" value="1"/>
</dbReference>
<comment type="catalytic activity">
    <reaction evidence="1">
        <text>ATP + protein L-histidine = ADP + protein N-phospho-L-histidine.</text>
        <dbReference type="EC" id="2.7.13.3"/>
    </reaction>
</comment>
<dbReference type="InterPro" id="IPR003660">
    <property type="entry name" value="HAMP_dom"/>
</dbReference>
<protein>
    <recommendedName>
        <fullName evidence="3">histidine kinase</fullName>
        <ecNumber evidence="3">2.7.13.3</ecNumber>
    </recommendedName>
</protein>
<dbReference type="InterPro" id="IPR036890">
    <property type="entry name" value="HATPase_C_sf"/>
</dbReference>
<keyword evidence="9" id="KW-0067">ATP-binding</keyword>
<keyword evidence="6" id="KW-0808">Transferase</keyword>
<dbReference type="PANTHER" id="PTHR43711">
    <property type="entry name" value="TWO-COMPONENT HISTIDINE KINASE"/>
    <property type="match status" value="1"/>
</dbReference>
<sequence length="356" mass="39885">MIQRFKKRLSLTITLVLLVFGVLVTTFISILLIAILLHYLGVITFSESQNQPGNEESPLLGLFNLFIICIAIGTSLTAFLSKKALNPIRKVIASIHQVAAGDFSVKVDIKGIGELEELSESFNKMTQELASIETLRSDFINNFSHEFKTPIMSIRGFAKLLQENDLTEEERQEYLDIIVAESERLATLSSNVLTLAKYENLEIVVDQAPFRLDEQIRRTIILMEPKWSVKDLNVNLDLEEVTFVGNEEFIQQIWINLLDNAIKFSYPGGSIDIRLTKSDNEIRFMIQDEGVGMDEATIAHIFDKFFQGDASHAKKGNGLGLSLVKRIVDLCGGEIIVQSELGSGSIFTVLFYSKKG</sequence>
<dbReference type="Pfam" id="PF02518">
    <property type="entry name" value="HATPase_c"/>
    <property type="match status" value="1"/>
</dbReference>
<keyword evidence="12" id="KW-0812">Transmembrane</keyword>
<dbReference type="EMBL" id="CP127162">
    <property type="protein sequence ID" value="WIV17265.1"/>
    <property type="molecule type" value="Genomic_DNA"/>
</dbReference>
<comment type="subcellular location">
    <subcellularLocation>
        <location evidence="2">Cell membrane</location>
        <topology evidence="2">Multi-pass membrane protein</topology>
    </subcellularLocation>
</comment>
<keyword evidence="4" id="KW-1003">Cell membrane</keyword>
<evidence type="ECO:0000256" key="11">
    <source>
        <dbReference type="ARBA" id="ARBA00023136"/>
    </source>
</evidence>
<dbReference type="CDD" id="cd06225">
    <property type="entry name" value="HAMP"/>
    <property type="match status" value="1"/>
</dbReference>
<dbReference type="SMART" id="SM00388">
    <property type="entry name" value="HisKA"/>
    <property type="match status" value="1"/>
</dbReference>
<dbReference type="CDD" id="cd00082">
    <property type="entry name" value="HisKA"/>
    <property type="match status" value="1"/>
</dbReference>
<dbReference type="Proteomes" id="UP001236415">
    <property type="component" value="Chromosome"/>
</dbReference>
<dbReference type="CDD" id="cd00075">
    <property type="entry name" value="HATPase"/>
    <property type="match status" value="1"/>
</dbReference>
<keyword evidence="10" id="KW-0902">Two-component regulatory system</keyword>
<evidence type="ECO:0000256" key="6">
    <source>
        <dbReference type="ARBA" id="ARBA00022679"/>
    </source>
</evidence>
<evidence type="ECO:0000256" key="9">
    <source>
        <dbReference type="ARBA" id="ARBA00022840"/>
    </source>
</evidence>
<evidence type="ECO:0000256" key="12">
    <source>
        <dbReference type="SAM" id="Phobius"/>
    </source>
</evidence>